<gene>
    <name evidence="2" type="ORF">Lalb_Chr16g0376511</name>
</gene>
<keyword evidence="1" id="KW-0812">Transmembrane</keyword>
<keyword evidence="3" id="KW-1185">Reference proteome</keyword>
<accession>A0A6A4P4J9</accession>
<organism evidence="2 3">
    <name type="scientific">Lupinus albus</name>
    <name type="common">White lupine</name>
    <name type="synonym">Lupinus termis</name>
    <dbReference type="NCBI Taxonomy" id="3870"/>
    <lineage>
        <taxon>Eukaryota</taxon>
        <taxon>Viridiplantae</taxon>
        <taxon>Streptophyta</taxon>
        <taxon>Embryophyta</taxon>
        <taxon>Tracheophyta</taxon>
        <taxon>Spermatophyta</taxon>
        <taxon>Magnoliopsida</taxon>
        <taxon>eudicotyledons</taxon>
        <taxon>Gunneridae</taxon>
        <taxon>Pentapetalae</taxon>
        <taxon>rosids</taxon>
        <taxon>fabids</taxon>
        <taxon>Fabales</taxon>
        <taxon>Fabaceae</taxon>
        <taxon>Papilionoideae</taxon>
        <taxon>50 kb inversion clade</taxon>
        <taxon>genistoids sensu lato</taxon>
        <taxon>core genistoids</taxon>
        <taxon>Genisteae</taxon>
        <taxon>Lupinus</taxon>
    </lineage>
</organism>
<feature type="transmembrane region" description="Helical" evidence="1">
    <location>
        <begin position="16"/>
        <end position="39"/>
    </location>
</feature>
<evidence type="ECO:0000313" key="2">
    <source>
        <dbReference type="EMBL" id="KAE9596480.1"/>
    </source>
</evidence>
<name>A0A6A4P4J9_LUPAL</name>
<evidence type="ECO:0000313" key="3">
    <source>
        <dbReference type="Proteomes" id="UP000447434"/>
    </source>
</evidence>
<proteinExistence type="predicted"/>
<reference evidence="3" key="1">
    <citation type="journal article" date="2020" name="Nat. Commun.">
        <title>Genome sequence of the cluster root forming white lupin.</title>
        <authorList>
            <person name="Hufnagel B."/>
            <person name="Marques A."/>
            <person name="Soriano A."/>
            <person name="Marques L."/>
            <person name="Divol F."/>
            <person name="Doumas P."/>
            <person name="Sallet E."/>
            <person name="Mancinotti D."/>
            <person name="Carrere S."/>
            <person name="Marande W."/>
            <person name="Arribat S."/>
            <person name="Keller J."/>
            <person name="Huneau C."/>
            <person name="Blein T."/>
            <person name="Aime D."/>
            <person name="Laguerre M."/>
            <person name="Taylor J."/>
            <person name="Schubert V."/>
            <person name="Nelson M."/>
            <person name="Geu-Flores F."/>
            <person name="Crespi M."/>
            <person name="Gallardo-Guerrero K."/>
            <person name="Delaux P.-M."/>
            <person name="Salse J."/>
            <person name="Berges H."/>
            <person name="Guyot R."/>
            <person name="Gouzy J."/>
            <person name="Peret B."/>
        </authorList>
    </citation>
    <scope>NUCLEOTIDE SEQUENCE [LARGE SCALE GENOMIC DNA]</scope>
    <source>
        <strain evidence="3">cv. Amiga</strain>
    </source>
</reference>
<evidence type="ECO:0000256" key="1">
    <source>
        <dbReference type="SAM" id="Phobius"/>
    </source>
</evidence>
<protein>
    <submittedName>
        <fullName evidence="2">Uncharacterized protein</fullName>
    </submittedName>
</protein>
<dbReference type="AlphaFoldDB" id="A0A6A4P4J9"/>
<comment type="caution">
    <text evidence="2">The sequence shown here is derived from an EMBL/GenBank/DDBJ whole genome shotgun (WGS) entry which is preliminary data.</text>
</comment>
<dbReference type="EMBL" id="WOCE01000016">
    <property type="protein sequence ID" value="KAE9596480.1"/>
    <property type="molecule type" value="Genomic_DNA"/>
</dbReference>
<sequence>MPLSSFTDKCIPLYNLYISLIGDAISAKIICHIYVVLLISLNSNIYGVHIIVGK</sequence>
<keyword evidence="1" id="KW-0472">Membrane</keyword>
<keyword evidence="1" id="KW-1133">Transmembrane helix</keyword>
<dbReference type="Proteomes" id="UP000447434">
    <property type="component" value="Chromosome 16"/>
</dbReference>